<dbReference type="Gene3D" id="3.40.50.410">
    <property type="entry name" value="von Willebrand factor, type A domain"/>
    <property type="match status" value="2"/>
</dbReference>
<evidence type="ECO:0000313" key="2">
    <source>
        <dbReference type="Proteomes" id="UP001629523"/>
    </source>
</evidence>
<dbReference type="SUPFAM" id="SSF53300">
    <property type="entry name" value="vWA-like"/>
    <property type="match status" value="1"/>
</dbReference>
<sequence>MTDNAIAKKSIFIGPTEKTDVVFVVDYSSSMDEAFDKKQSTKKIDELRRIFKRLNDTILRNDNVKSIGFVPFTWGTKKIVKTKVGINEYCHFPYSPKKYRPNGDYLRGYTSEELMKLTELSHIKGLDKLEPGEIKYDDFIKIKKKLYRVYGIKGEPIDYGYGSYLEDDRDKNNVAIERLNNMYYAKTPVFVQSIIAKNIDYTETINSIVNDSKTIDIPMSDIYIKSFCLQNSAAYSLVLDDTNDNLSDIEVFEPVGDTLISSGILTGNKLLRELDSTNNNKLMVILSDGKDSVSQYDVTKILIAKGMCDKIKQNNIRMAFIAIGYSANDSGSIDWKECVGKDNYHEAYNAHELEADLMQALGATEIREVGRNTPKD</sequence>
<protein>
    <submittedName>
        <fullName evidence="1">TadE/TadG family protein</fullName>
    </submittedName>
</protein>
<dbReference type="EMBL" id="JBBEST010000003">
    <property type="protein sequence ID" value="MFM1346841.1"/>
    <property type="molecule type" value="Genomic_DNA"/>
</dbReference>
<dbReference type="InterPro" id="IPR036465">
    <property type="entry name" value="vWFA_dom_sf"/>
</dbReference>
<evidence type="ECO:0000313" key="1">
    <source>
        <dbReference type="EMBL" id="MFM1346841.1"/>
    </source>
</evidence>
<dbReference type="RefSeq" id="WP_408573500.1">
    <property type="nucleotide sequence ID" value="NZ_JBBEST010000003.1"/>
</dbReference>
<accession>A0ABW9EZ37</accession>
<proteinExistence type="predicted"/>
<comment type="caution">
    <text evidence="1">The sequence shown here is derived from an EMBL/GenBank/DDBJ whole genome shotgun (WGS) entry which is preliminary data.</text>
</comment>
<reference evidence="1 2" key="1">
    <citation type="journal article" date="2024" name="Infect. Genet. Evol.">
        <title>Characteristics and comparative genome analysis of Yersinia enterocolitica and related species associated with human infections in Switzerland 2019-2023.</title>
        <authorList>
            <person name="Stevens M.J.A."/>
            <person name="Horlbog J.A."/>
            <person name="Diethelm A."/>
            <person name="Stephan R."/>
            <person name="Nuesch-Inderbinen M."/>
        </authorList>
    </citation>
    <scope>NUCLEOTIDE SEQUENCE [LARGE SCALE GENOMIC DNA]</scope>
    <source>
        <strain evidence="1 2">N20-0302</strain>
    </source>
</reference>
<name>A0ABW9EZ37_9GAMM</name>
<keyword evidence="2" id="KW-1185">Reference proteome</keyword>
<gene>
    <name evidence="1" type="ORF">WFP14_09755</name>
</gene>
<dbReference type="Proteomes" id="UP001629523">
    <property type="component" value="Unassembled WGS sequence"/>
</dbReference>
<organism evidence="1 2">
    <name type="scientific">Yersinia proxima</name>
    <dbReference type="NCBI Taxonomy" id="2890316"/>
    <lineage>
        <taxon>Bacteria</taxon>
        <taxon>Pseudomonadati</taxon>
        <taxon>Pseudomonadota</taxon>
        <taxon>Gammaproteobacteria</taxon>
        <taxon>Enterobacterales</taxon>
        <taxon>Yersiniaceae</taxon>
        <taxon>Yersinia</taxon>
    </lineage>
</organism>